<evidence type="ECO:0000256" key="2">
    <source>
        <dbReference type="SAM" id="Phobius"/>
    </source>
</evidence>
<organism evidence="4 5">
    <name type="scientific">Agaricus bisporus var. burnettii</name>
    <dbReference type="NCBI Taxonomy" id="192524"/>
    <lineage>
        <taxon>Eukaryota</taxon>
        <taxon>Fungi</taxon>
        <taxon>Dikarya</taxon>
        <taxon>Basidiomycota</taxon>
        <taxon>Agaricomycotina</taxon>
        <taxon>Agaricomycetes</taxon>
        <taxon>Agaricomycetidae</taxon>
        <taxon>Agaricales</taxon>
        <taxon>Agaricineae</taxon>
        <taxon>Agaricaceae</taxon>
        <taxon>Agaricus</taxon>
    </lineage>
</organism>
<name>A0A8H7EZU4_AGABI</name>
<feature type="region of interest" description="Disordered" evidence="1">
    <location>
        <begin position="86"/>
        <end position="126"/>
    </location>
</feature>
<keyword evidence="2" id="KW-0812">Transmembrane</keyword>
<proteinExistence type="predicted"/>
<dbReference type="Proteomes" id="UP000629468">
    <property type="component" value="Unassembled WGS sequence"/>
</dbReference>
<evidence type="ECO:0000256" key="1">
    <source>
        <dbReference type="SAM" id="MobiDB-lite"/>
    </source>
</evidence>
<gene>
    <name evidence="4" type="ORF">Agabi119p4_6279</name>
</gene>
<feature type="region of interest" description="Disordered" evidence="1">
    <location>
        <begin position="202"/>
        <end position="266"/>
    </location>
</feature>
<feature type="transmembrane region" description="Helical" evidence="2">
    <location>
        <begin position="13"/>
        <end position="33"/>
    </location>
</feature>
<dbReference type="InterPro" id="IPR011993">
    <property type="entry name" value="PH-like_dom_sf"/>
</dbReference>
<evidence type="ECO:0000259" key="3">
    <source>
        <dbReference type="PROSITE" id="PS50196"/>
    </source>
</evidence>
<accession>A0A8H7EZU4</accession>
<protein>
    <recommendedName>
        <fullName evidence="3">RanBD1 domain-containing protein</fullName>
    </recommendedName>
</protein>
<sequence length="522" mass="57970">MKERSFGKFKLPFIPYILFCIHHLLFFLPLFQYNIRQRFHTHIPFRPPRSELKIMLPVSDFNFMVAGIATLAATVGYSYARGKLTPTTTGSSEGDDITPVSQGQGARGADRSEIMDPAPSTVVSRPLAVQESLKRKVPHDGFEEQDTNVGYPHNLSNIYPRKRHRTPTAGKVPIKKPIRESTPSLLSEDSSVEDWTFIQSNVTGVSEPPRTPSPGAETAAAHTPATEAMDSPLSFPSPIPTREDSPVRETTPLVEPKESIEEKASAVVADRETPQPMTLEVTPEPGVEKPKNVFGTTSPPASHSPFSLKQTTRSPFRTRGFADFAGDKSPFSRFTSSPNSLSKLTVPAWLTNNDNDVKDARFKEDILPLAATHSTSAVKPITNHVTGEENENVEMDLKNVKLFTKRGDKPFTEGVVGHLKLLADRTTFEERLLFRREPIWKVSMNVRVNLPVRCSYDVAEHVLRIITQEPKAEGLTGEKDPTSELEIVVYAMKPSRSCSKQDFKDFSEMLLKNPRLAPPGSA</sequence>
<dbReference type="Pfam" id="PF00638">
    <property type="entry name" value="Ran_BP1"/>
    <property type="match status" value="1"/>
</dbReference>
<comment type="caution">
    <text evidence="4">The sequence shown here is derived from an EMBL/GenBank/DDBJ whole genome shotgun (WGS) entry which is preliminary data.</text>
</comment>
<feature type="compositionally biased region" description="Basic and acidic residues" evidence="1">
    <location>
        <begin position="255"/>
        <end position="266"/>
    </location>
</feature>
<dbReference type="EMBL" id="JABXXO010000009">
    <property type="protein sequence ID" value="KAF7770305.1"/>
    <property type="molecule type" value="Genomic_DNA"/>
</dbReference>
<dbReference type="PROSITE" id="PS50196">
    <property type="entry name" value="RANBD1"/>
    <property type="match status" value="1"/>
</dbReference>
<dbReference type="InterPro" id="IPR000156">
    <property type="entry name" value="Ran_bind_dom"/>
</dbReference>
<keyword evidence="2" id="KW-1133">Transmembrane helix</keyword>
<dbReference type="SUPFAM" id="SSF50729">
    <property type="entry name" value="PH domain-like"/>
    <property type="match status" value="1"/>
</dbReference>
<dbReference type="AlphaFoldDB" id="A0A8H7EZU4"/>
<feature type="domain" description="RanBD1" evidence="3">
    <location>
        <begin position="364"/>
        <end position="512"/>
    </location>
</feature>
<feature type="compositionally biased region" description="Low complexity" evidence="1">
    <location>
        <begin position="216"/>
        <end position="228"/>
    </location>
</feature>
<feature type="region of interest" description="Disordered" evidence="1">
    <location>
        <begin position="142"/>
        <end position="169"/>
    </location>
</feature>
<dbReference type="Gene3D" id="2.30.29.30">
    <property type="entry name" value="Pleckstrin-homology domain (PH domain)/Phosphotyrosine-binding domain (PTB)"/>
    <property type="match status" value="1"/>
</dbReference>
<keyword evidence="2" id="KW-0472">Membrane</keyword>
<evidence type="ECO:0000313" key="5">
    <source>
        <dbReference type="Proteomes" id="UP000629468"/>
    </source>
</evidence>
<evidence type="ECO:0000313" key="4">
    <source>
        <dbReference type="EMBL" id="KAF7770305.1"/>
    </source>
</evidence>
<reference evidence="4 5" key="1">
    <citation type="journal article" name="Sci. Rep.">
        <title>Telomere-to-telomere assembled and centromere annotated genomes of the two main subspecies of the button mushroom Agaricus bisporus reveal especially polymorphic chromosome ends.</title>
        <authorList>
            <person name="Sonnenberg A.S.M."/>
            <person name="Sedaghat-Telgerd N."/>
            <person name="Lavrijssen B."/>
            <person name="Ohm R.A."/>
            <person name="Hendrickx P.M."/>
            <person name="Scholtmeijer K."/>
            <person name="Baars J.J.P."/>
            <person name="van Peer A."/>
        </authorList>
    </citation>
    <scope>NUCLEOTIDE SEQUENCE [LARGE SCALE GENOMIC DNA]</scope>
    <source>
        <strain evidence="4 5">H119_p4</strain>
    </source>
</reference>